<feature type="transmembrane region" description="Helical" evidence="1">
    <location>
        <begin position="202"/>
        <end position="223"/>
    </location>
</feature>
<protein>
    <recommendedName>
        <fullName evidence="2">EamA domain-containing protein</fullName>
    </recommendedName>
</protein>
<evidence type="ECO:0000256" key="1">
    <source>
        <dbReference type="SAM" id="Phobius"/>
    </source>
</evidence>
<reference evidence="3 4" key="1">
    <citation type="submission" date="2011-03" db="EMBL/GenBank/DDBJ databases">
        <title>The complete genome of Archaeoglobus veneficus SNP6.</title>
        <authorList>
            <consortium name="US DOE Joint Genome Institute (JGI-PGF)"/>
            <person name="Lucas S."/>
            <person name="Copeland A."/>
            <person name="Lapidus A."/>
            <person name="Bruce D."/>
            <person name="Goodwin L."/>
            <person name="Pitluck S."/>
            <person name="Kyrpides N."/>
            <person name="Mavromatis K."/>
            <person name="Pagani I."/>
            <person name="Ivanova N."/>
            <person name="Mikhailova N."/>
            <person name="Lu M."/>
            <person name="Detter J.C."/>
            <person name="Tapia R."/>
            <person name="Han C."/>
            <person name="Land M."/>
            <person name="Hauser L."/>
            <person name="Markowitz V."/>
            <person name="Cheng J.-F."/>
            <person name="Hugenholtz P."/>
            <person name="Woyke T."/>
            <person name="Wu D."/>
            <person name="Spring S."/>
            <person name="Brambilla E."/>
            <person name="Klenk H.-P."/>
            <person name="Eisen J.A."/>
        </authorList>
    </citation>
    <scope>NUCLEOTIDE SEQUENCE [LARGE SCALE GENOMIC DNA]</scope>
    <source>
        <strain>SNP6</strain>
    </source>
</reference>
<dbReference type="AlphaFoldDB" id="F2KQD3"/>
<dbReference type="SUPFAM" id="SSF103481">
    <property type="entry name" value="Multidrug resistance efflux transporter EmrE"/>
    <property type="match status" value="2"/>
</dbReference>
<dbReference type="Proteomes" id="UP000008136">
    <property type="component" value="Chromosome"/>
</dbReference>
<dbReference type="eggNOG" id="arCOG00271">
    <property type="taxonomic scope" value="Archaea"/>
</dbReference>
<feature type="transmembrane region" description="Helical" evidence="1">
    <location>
        <begin position="258"/>
        <end position="275"/>
    </location>
</feature>
<dbReference type="PANTHER" id="PTHR22911">
    <property type="entry name" value="ACYL-MALONYL CONDENSING ENZYME-RELATED"/>
    <property type="match status" value="1"/>
</dbReference>
<sequence length="278" mass="29880">MQRLKLLLMLILAILSISSAAILVVLAGSPGSVTAFWRLVLSIPVFLAVNRSINIPKDVRVLFFPTTAGIALGIHFVSWMESLFHASVAVSTTIVCTHALFSAIFSAALGETPRPNQILGVIIAIVGVYYLSGADPSSEPIGVVLALIGAVSGGVYFTTGRFARKKIDFSAYILLTYASAAIVALLVSLLRGHPLFGYSAETWVYFLLLAIIPMTLGHTLINYILRYMKVVPITASVIGESVGATILAYLVLHQSLQPQAYLYMFVVLLGIVLAIRGR</sequence>
<dbReference type="Pfam" id="PF00892">
    <property type="entry name" value="EamA"/>
    <property type="match status" value="2"/>
</dbReference>
<dbReference type="InterPro" id="IPR037185">
    <property type="entry name" value="EmrE-like"/>
</dbReference>
<dbReference type="STRING" id="693661.Arcve_0540"/>
<keyword evidence="1" id="KW-0812">Transmembrane</keyword>
<keyword evidence="1" id="KW-0472">Membrane</keyword>
<keyword evidence="4" id="KW-1185">Reference proteome</keyword>
<feature type="transmembrane region" description="Helical" evidence="1">
    <location>
        <begin position="61"/>
        <end position="80"/>
    </location>
</feature>
<feature type="domain" description="EamA" evidence="2">
    <location>
        <begin position="7"/>
        <end position="132"/>
    </location>
</feature>
<feature type="transmembrane region" description="Helical" evidence="1">
    <location>
        <begin position="30"/>
        <end position="49"/>
    </location>
</feature>
<proteinExistence type="predicted"/>
<feature type="transmembrane region" description="Helical" evidence="1">
    <location>
        <begin position="140"/>
        <end position="157"/>
    </location>
</feature>
<evidence type="ECO:0000313" key="3">
    <source>
        <dbReference type="EMBL" id="AEA46566.1"/>
    </source>
</evidence>
<keyword evidence="1" id="KW-1133">Transmembrane helix</keyword>
<feature type="transmembrane region" description="Helical" evidence="1">
    <location>
        <begin position="116"/>
        <end position="134"/>
    </location>
</feature>
<dbReference type="InterPro" id="IPR000620">
    <property type="entry name" value="EamA_dom"/>
</dbReference>
<evidence type="ECO:0000259" key="2">
    <source>
        <dbReference type="Pfam" id="PF00892"/>
    </source>
</evidence>
<feature type="transmembrane region" description="Helical" evidence="1">
    <location>
        <begin position="86"/>
        <end position="109"/>
    </location>
</feature>
<dbReference type="EMBL" id="CP002588">
    <property type="protein sequence ID" value="AEA46566.1"/>
    <property type="molecule type" value="Genomic_DNA"/>
</dbReference>
<gene>
    <name evidence="3" type="ordered locus">Arcve_0540</name>
</gene>
<dbReference type="RefSeq" id="WP_013683240.1">
    <property type="nucleotide sequence ID" value="NC_015320.1"/>
</dbReference>
<evidence type="ECO:0000313" key="4">
    <source>
        <dbReference type="Proteomes" id="UP000008136"/>
    </source>
</evidence>
<dbReference type="PANTHER" id="PTHR22911:SF76">
    <property type="entry name" value="EAMA DOMAIN-CONTAINING PROTEIN"/>
    <property type="match status" value="1"/>
</dbReference>
<dbReference type="KEGG" id="ave:Arcve_0540"/>
<accession>F2KQD3</accession>
<organism evidence="3 4">
    <name type="scientific">Archaeoglobus veneficus (strain DSM 11195 / SNP6)</name>
    <dbReference type="NCBI Taxonomy" id="693661"/>
    <lineage>
        <taxon>Archaea</taxon>
        <taxon>Methanobacteriati</taxon>
        <taxon>Methanobacteriota</taxon>
        <taxon>Archaeoglobi</taxon>
        <taxon>Archaeoglobales</taxon>
        <taxon>Archaeoglobaceae</taxon>
        <taxon>Archaeoglobus</taxon>
    </lineage>
</organism>
<name>F2KQD3_ARCVS</name>
<feature type="domain" description="EamA" evidence="2">
    <location>
        <begin position="141"/>
        <end position="275"/>
    </location>
</feature>
<dbReference type="HOGENOM" id="CLU_033863_0_2_2"/>
<dbReference type="GO" id="GO:0016020">
    <property type="term" value="C:membrane"/>
    <property type="evidence" value="ECO:0007669"/>
    <property type="project" value="InterPro"/>
</dbReference>
<dbReference type="OrthoDB" id="214554at2157"/>
<feature type="transmembrane region" description="Helical" evidence="1">
    <location>
        <begin position="230"/>
        <end position="252"/>
    </location>
</feature>
<dbReference type="GeneID" id="10393636"/>
<feature type="transmembrane region" description="Helical" evidence="1">
    <location>
        <begin position="169"/>
        <end position="190"/>
    </location>
</feature>